<name>A0A9P6RFE4_9FUNG</name>
<protein>
    <recommendedName>
        <fullName evidence="5">Membrane anchor Opy2 N-terminal domain-containing protein</fullName>
    </recommendedName>
</protein>
<evidence type="ECO:0000313" key="3">
    <source>
        <dbReference type="EMBL" id="KAG0319043.1"/>
    </source>
</evidence>
<keyword evidence="2" id="KW-1133">Transmembrane helix</keyword>
<evidence type="ECO:0008006" key="5">
    <source>
        <dbReference type="Google" id="ProtNLM"/>
    </source>
</evidence>
<dbReference type="AlphaFoldDB" id="A0A9P6RFE4"/>
<evidence type="ECO:0000313" key="4">
    <source>
        <dbReference type="Proteomes" id="UP000738325"/>
    </source>
</evidence>
<feature type="compositionally biased region" description="Acidic residues" evidence="1">
    <location>
        <begin position="257"/>
        <end position="266"/>
    </location>
</feature>
<evidence type="ECO:0000256" key="2">
    <source>
        <dbReference type="SAM" id="Phobius"/>
    </source>
</evidence>
<feature type="compositionally biased region" description="Polar residues" evidence="1">
    <location>
        <begin position="435"/>
        <end position="448"/>
    </location>
</feature>
<proteinExistence type="predicted"/>
<feature type="compositionally biased region" description="Polar residues" evidence="1">
    <location>
        <begin position="233"/>
        <end position="244"/>
    </location>
</feature>
<keyword evidence="4" id="KW-1185">Reference proteome</keyword>
<feature type="region of interest" description="Disordered" evidence="1">
    <location>
        <begin position="214"/>
        <end position="313"/>
    </location>
</feature>
<keyword evidence="2" id="KW-0812">Transmembrane</keyword>
<gene>
    <name evidence="3" type="ORF">BGZ99_005335</name>
</gene>
<dbReference type="OrthoDB" id="2443325at2759"/>
<organism evidence="3 4">
    <name type="scientific">Dissophora globulifera</name>
    <dbReference type="NCBI Taxonomy" id="979702"/>
    <lineage>
        <taxon>Eukaryota</taxon>
        <taxon>Fungi</taxon>
        <taxon>Fungi incertae sedis</taxon>
        <taxon>Mucoromycota</taxon>
        <taxon>Mortierellomycotina</taxon>
        <taxon>Mortierellomycetes</taxon>
        <taxon>Mortierellales</taxon>
        <taxon>Mortierellaceae</taxon>
        <taxon>Dissophora</taxon>
    </lineage>
</organism>
<feature type="region of interest" description="Disordered" evidence="1">
    <location>
        <begin position="422"/>
        <end position="452"/>
    </location>
</feature>
<keyword evidence="2" id="KW-0472">Membrane</keyword>
<feature type="compositionally biased region" description="Polar residues" evidence="1">
    <location>
        <begin position="214"/>
        <end position="225"/>
    </location>
</feature>
<reference evidence="3" key="1">
    <citation type="journal article" date="2020" name="Fungal Divers.">
        <title>Resolving the Mortierellaceae phylogeny through synthesis of multi-gene phylogenetics and phylogenomics.</title>
        <authorList>
            <person name="Vandepol N."/>
            <person name="Liber J."/>
            <person name="Desiro A."/>
            <person name="Na H."/>
            <person name="Kennedy M."/>
            <person name="Barry K."/>
            <person name="Grigoriev I.V."/>
            <person name="Miller A.N."/>
            <person name="O'Donnell K."/>
            <person name="Stajich J.E."/>
            <person name="Bonito G."/>
        </authorList>
    </citation>
    <scope>NUCLEOTIDE SEQUENCE</scope>
    <source>
        <strain evidence="3">REB-010B</strain>
    </source>
</reference>
<comment type="caution">
    <text evidence="3">The sequence shown here is derived from an EMBL/GenBank/DDBJ whole genome shotgun (WGS) entry which is preliminary data.</text>
</comment>
<dbReference type="EMBL" id="JAAAIP010000341">
    <property type="protein sequence ID" value="KAG0319043.1"/>
    <property type="molecule type" value="Genomic_DNA"/>
</dbReference>
<accession>A0A9P6RFE4</accession>
<sequence length="473" mass="49979">MATPAPSPTCATSTCPARVCAPACKSGYQCQLPVIDSACQCPVASCARIVFDTGADNGNGDTNTATGKSSVVGPVVGAIAGLGVVALVAFFVIRRRQRQRRRQEALRMLGQDDSLDSFSKRWSSSNTDSIGKDVIRIAYIPSIIGDSPVATPESSVQHGGVLKHSFSALVEQERNKHDSVSSLDEAVVMAVTTKATPQVMKLNTIKATQSDLIQRSNTLHSSNSIKRSESRQRVANSNSRNATPSPLGPKNAYMDGTDSDSDESDIDGARTVVGETTGIGGRKLSTRSGRSYHDSGENNNNNPFMSESEKKTNATNASLHTNHTHDGATLKSFSRLSNPFLSAAESKAVSQSSNPSLMSLDESLMGTGTMVSDSSAVFTTIPLTSSTTPTAADGRQNYHGQDLSEYDPLADLMGGGVNLRPWANGGNQGSGSGSMTRDSTFSTMSDARSSTRGDGEEIMIFWDGNRNSKASNL</sequence>
<evidence type="ECO:0000256" key="1">
    <source>
        <dbReference type="SAM" id="MobiDB-lite"/>
    </source>
</evidence>
<feature type="transmembrane region" description="Helical" evidence="2">
    <location>
        <begin position="71"/>
        <end position="93"/>
    </location>
</feature>
<dbReference type="Proteomes" id="UP000738325">
    <property type="component" value="Unassembled WGS sequence"/>
</dbReference>